<dbReference type="PROSITE" id="PS50206">
    <property type="entry name" value="RHODANESE_3"/>
    <property type="match status" value="1"/>
</dbReference>
<evidence type="ECO:0000259" key="1">
    <source>
        <dbReference type="PROSITE" id="PS50206"/>
    </source>
</evidence>
<dbReference type="InterPro" id="IPR036873">
    <property type="entry name" value="Rhodanese-like_dom_sf"/>
</dbReference>
<sequence>MKTIKVLLSITLITLIWGCSMKSIPEEKIYESIDEMIAEARSLTSDLSIDDFHTLMNSDSAYILIDVRLPEEHKKGFIPGSISIPRGVIEFRIANEKIWDEEGMYVPEKNEMLVLYCKKSKRGALAALALKQLGYTNVKNINGGWTDWHAKYPEIKEDKIEAGTPVSAATEEEESGGC</sequence>
<dbReference type="RefSeq" id="WP_125031179.1">
    <property type="nucleotide sequence ID" value="NZ_JAPXVP010000005.1"/>
</dbReference>
<reference evidence="2 3" key="1">
    <citation type="submission" date="2018-07" db="EMBL/GenBank/DDBJ databases">
        <title>Draft genome sequence of Ancylomarina sp. M1P.</title>
        <authorList>
            <person name="Yadav S."/>
            <person name="Villanueva L."/>
            <person name="Damste J.S.S."/>
        </authorList>
    </citation>
    <scope>NUCLEOTIDE SEQUENCE [LARGE SCALE GENOMIC DNA]</scope>
    <source>
        <strain evidence="2 3">M1P</strain>
    </source>
</reference>
<dbReference type="SMART" id="SM00450">
    <property type="entry name" value="RHOD"/>
    <property type="match status" value="1"/>
</dbReference>
<dbReference type="PANTHER" id="PTHR44086:SF10">
    <property type="entry name" value="THIOSULFATE SULFURTRANSFERASE_RHODANESE-LIKE DOMAIN-CONTAINING PROTEIN 3"/>
    <property type="match status" value="1"/>
</dbReference>
<feature type="domain" description="Rhodanese" evidence="1">
    <location>
        <begin position="58"/>
        <end position="157"/>
    </location>
</feature>
<dbReference type="PANTHER" id="PTHR44086">
    <property type="entry name" value="THIOSULFATE SULFURTRANSFERASE RDL2, MITOCHONDRIAL-RELATED"/>
    <property type="match status" value="1"/>
</dbReference>
<accession>A0A425XZ88</accession>
<evidence type="ECO:0000313" key="2">
    <source>
        <dbReference type="EMBL" id="RRG20516.1"/>
    </source>
</evidence>
<dbReference type="OrthoDB" id="1450994at2"/>
<comment type="caution">
    <text evidence="2">The sequence shown here is derived from an EMBL/GenBank/DDBJ whole genome shotgun (WGS) entry which is preliminary data.</text>
</comment>
<proteinExistence type="predicted"/>
<dbReference type="EMBL" id="QQWG01000012">
    <property type="protein sequence ID" value="RRG20516.1"/>
    <property type="molecule type" value="Genomic_DNA"/>
</dbReference>
<protein>
    <recommendedName>
        <fullName evidence="1">Rhodanese domain-containing protein</fullName>
    </recommendedName>
</protein>
<evidence type="ECO:0000313" key="3">
    <source>
        <dbReference type="Proteomes" id="UP000285794"/>
    </source>
</evidence>
<dbReference type="Pfam" id="PF00581">
    <property type="entry name" value="Rhodanese"/>
    <property type="match status" value="1"/>
</dbReference>
<dbReference type="InterPro" id="IPR001763">
    <property type="entry name" value="Rhodanese-like_dom"/>
</dbReference>
<dbReference type="Proteomes" id="UP000285794">
    <property type="component" value="Unassembled WGS sequence"/>
</dbReference>
<dbReference type="SUPFAM" id="SSF52821">
    <property type="entry name" value="Rhodanese/Cell cycle control phosphatase"/>
    <property type="match status" value="1"/>
</dbReference>
<dbReference type="AlphaFoldDB" id="A0A425XZ88"/>
<dbReference type="Gene3D" id="3.40.250.10">
    <property type="entry name" value="Rhodanese-like domain"/>
    <property type="match status" value="1"/>
</dbReference>
<organism evidence="2 3">
    <name type="scientific">Ancylomarina euxinus</name>
    <dbReference type="NCBI Taxonomy" id="2283627"/>
    <lineage>
        <taxon>Bacteria</taxon>
        <taxon>Pseudomonadati</taxon>
        <taxon>Bacteroidota</taxon>
        <taxon>Bacteroidia</taxon>
        <taxon>Marinilabiliales</taxon>
        <taxon>Marinifilaceae</taxon>
        <taxon>Ancylomarina</taxon>
    </lineage>
</organism>
<dbReference type="GO" id="GO:0004792">
    <property type="term" value="F:thiosulfate-cyanide sulfurtransferase activity"/>
    <property type="evidence" value="ECO:0007669"/>
    <property type="project" value="TreeGrafter"/>
</dbReference>
<keyword evidence="3" id="KW-1185">Reference proteome</keyword>
<gene>
    <name evidence="2" type="ORF">DWB61_12295</name>
</gene>
<name>A0A425XZ88_9BACT</name>